<proteinExistence type="predicted"/>
<organism evidence="1">
    <name type="scientific">freshwater metagenome</name>
    <dbReference type="NCBI Taxonomy" id="449393"/>
    <lineage>
        <taxon>unclassified sequences</taxon>
        <taxon>metagenomes</taxon>
        <taxon>ecological metagenomes</taxon>
    </lineage>
</organism>
<evidence type="ECO:0000313" key="1">
    <source>
        <dbReference type="EMBL" id="CAB4911488.1"/>
    </source>
</evidence>
<gene>
    <name evidence="1" type="ORF">UFOPK3614_00310</name>
</gene>
<accession>A0A6J7GXL1</accession>
<dbReference type="Pfam" id="PF03567">
    <property type="entry name" value="Sulfotransfer_2"/>
    <property type="match status" value="1"/>
</dbReference>
<dbReference type="GO" id="GO:0016020">
    <property type="term" value="C:membrane"/>
    <property type="evidence" value="ECO:0007669"/>
    <property type="project" value="InterPro"/>
</dbReference>
<reference evidence="1" key="1">
    <citation type="submission" date="2020-05" db="EMBL/GenBank/DDBJ databases">
        <authorList>
            <person name="Chiriac C."/>
            <person name="Salcher M."/>
            <person name="Ghai R."/>
            <person name="Kavagutti S V."/>
        </authorList>
    </citation>
    <scope>NUCLEOTIDE SEQUENCE</scope>
</reference>
<dbReference type="AlphaFoldDB" id="A0A6J7GXL1"/>
<name>A0A6J7GXL1_9ZZZZ</name>
<dbReference type="GO" id="GO:0008146">
    <property type="term" value="F:sulfotransferase activity"/>
    <property type="evidence" value="ECO:0007669"/>
    <property type="project" value="InterPro"/>
</dbReference>
<protein>
    <submittedName>
        <fullName evidence="1">Unannotated protein</fullName>
    </submittedName>
</protein>
<dbReference type="EMBL" id="CAFBMS010000009">
    <property type="protein sequence ID" value="CAB4911488.1"/>
    <property type="molecule type" value="Genomic_DNA"/>
</dbReference>
<dbReference type="InterPro" id="IPR005331">
    <property type="entry name" value="Sulfotransferase"/>
</dbReference>
<sequence>MNLYFPRSKVQLTAIPKTGCTSVLSFFTALELNLESQNEFLDENSSISELDYSFLDPLTSIHDGNSPLRKYWDRNPGKTNHDGRLKVVTLRNPYDRFTSFWLNKIVYAIDPNYFKLAIELLPPSEVNDFRSIQKAAHNFLSNLTPSKKLDAHFRPQYMFLSGKAKYDLNIKTKNIQNLPSELSRISPRYRGIKDLEIPKLNFTDSYLKTKFLNTELTSLIEQLYHQDFELLKELDLHFVKPEIENAQHVEVDLRERTAKLREAIQRLEPEEAKLHKIMNQLKRLPGARRIKRIFIFIDTLLKRL</sequence>